<sequence length="628" mass="67939">MSSAQSLVDNRPVSVAHLFLSRVQATPGQEAYRYPVPVGDGAADAEQWHSLTWAQTAERVHAIAAGLLALGVRPEERVAISSSTRVEWILADLGAMCAGAATTAVYPSTHADETAYILSDSGSRAIFVENAVQLDKVASAIEHLPELGHAILFDPGADLPRVEGLEVLSLAELEKRGTAYLDEHPDAVEETVGAIEREQLATLIYTSGTTGRPKGVRLVHDCWSYQGVAQEASGLLRSDDVQFLWLPLSHVFGKALIAGQVRTGHVMAVDGRIDRIITNLPAVRPTLMASAPRIFEKVYNGIAGRARAEGGAKYKIFLWAARVARDYARTEQESRAATGRREVPLPLAVQHAVADRLVYGKIRAAFGGNLRGSVSGSAALAPDIGYFFAGAGVHVLEGYGLTETSAACTVNPADDYRVGTVGRPLPGTEVRIAEDGEVLLRGPGVMRGYHNLPEKTAEVLESDGWFRTGDIGEVDKDGYVRITDRKKDVFKTSGGKYVAPTEIEGRFKAICPFVSNILVIGDGRNFCCALIALDEATITSWAASQGLGDRTYAEIVSSPQVHELIDGFVQRVNSDLQRWQTVKKFAMLPRDLDIEHGELTPSLKVKRPVVEREYAQVIDGMYEGAREA</sequence>
<dbReference type="Pfam" id="PF00501">
    <property type="entry name" value="AMP-binding"/>
    <property type="match status" value="1"/>
</dbReference>
<dbReference type="EMBL" id="VYUA01000043">
    <property type="protein sequence ID" value="KAB2588686.1"/>
    <property type="molecule type" value="Genomic_DNA"/>
</dbReference>
<dbReference type="InterPro" id="IPR000873">
    <property type="entry name" value="AMP-dep_synth/lig_dom"/>
</dbReference>
<protein>
    <submittedName>
        <fullName evidence="4">Long-chain fatty acid--CoA ligase</fullName>
    </submittedName>
</protein>
<keyword evidence="1" id="KW-0547">Nucleotide-binding</keyword>
<dbReference type="GO" id="GO:0016020">
    <property type="term" value="C:membrane"/>
    <property type="evidence" value="ECO:0007669"/>
    <property type="project" value="TreeGrafter"/>
</dbReference>
<keyword evidence="2" id="KW-0067">ATP-binding</keyword>
<dbReference type="Proteomes" id="UP000326907">
    <property type="component" value="Unassembled WGS sequence"/>
</dbReference>
<feature type="domain" description="AMP-dependent synthetase/ligase" evidence="3">
    <location>
        <begin position="23"/>
        <end position="450"/>
    </location>
</feature>
<organism evidence="4 5">
    <name type="scientific">Streptomyces arboris</name>
    <dbReference type="NCBI Taxonomy" id="2600619"/>
    <lineage>
        <taxon>Bacteria</taxon>
        <taxon>Bacillati</taxon>
        <taxon>Actinomycetota</taxon>
        <taxon>Actinomycetes</taxon>
        <taxon>Kitasatosporales</taxon>
        <taxon>Streptomycetaceae</taxon>
        <taxon>Streptomyces</taxon>
    </lineage>
</organism>
<proteinExistence type="predicted"/>
<keyword evidence="5" id="KW-1185">Reference proteome</keyword>
<dbReference type="InterPro" id="IPR042099">
    <property type="entry name" value="ANL_N_sf"/>
</dbReference>
<evidence type="ECO:0000313" key="5">
    <source>
        <dbReference type="Proteomes" id="UP000326907"/>
    </source>
</evidence>
<dbReference type="PANTHER" id="PTHR43272:SF33">
    <property type="entry name" value="AMP-BINDING DOMAIN-CONTAINING PROTEIN-RELATED"/>
    <property type="match status" value="1"/>
</dbReference>
<name>A0A5N5EDF3_9ACTN</name>
<accession>A0A5N5EDF3</accession>
<dbReference type="CDD" id="cd05907">
    <property type="entry name" value="VL_LC_FACS_like"/>
    <property type="match status" value="1"/>
</dbReference>
<gene>
    <name evidence="4" type="ORF">F5983_30990</name>
</gene>
<dbReference type="PROSITE" id="PS00455">
    <property type="entry name" value="AMP_BINDING"/>
    <property type="match status" value="1"/>
</dbReference>
<dbReference type="GO" id="GO:0004467">
    <property type="term" value="F:long-chain fatty acid-CoA ligase activity"/>
    <property type="evidence" value="ECO:0007669"/>
    <property type="project" value="TreeGrafter"/>
</dbReference>
<dbReference type="Pfam" id="PF23562">
    <property type="entry name" value="AMP-binding_C_3"/>
    <property type="match status" value="1"/>
</dbReference>
<comment type="caution">
    <text evidence="4">The sequence shown here is derived from an EMBL/GenBank/DDBJ whole genome shotgun (WGS) entry which is preliminary data.</text>
</comment>
<dbReference type="GO" id="GO:0005524">
    <property type="term" value="F:ATP binding"/>
    <property type="evidence" value="ECO:0007669"/>
    <property type="project" value="UniProtKB-KW"/>
</dbReference>
<dbReference type="SUPFAM" id="SSF56801">
    <property type="entry name" value="Acetyl-CoA synthetase-like"/>
    <property type="match status" value="1"/>
</dbReference>
<evidence type="ECO:0000256" key="1">
    <source>
        <dbReference type="ARBA" id="ARBA00022741"/>
    </source>
</evidence>
<reference evidence="4 5" key="1">
    <citation type="submission" date="2019-09" db="EMBL/GenBank/DDBJ databases">
        <authorList>
            <person name="Liu P."/>
        </authorList>
    </citation>
    <scope>NUCLEOTIDE SEQUENCE [LARGE SCALE GENOMIC DNA]</scope>
    <source>
        <strain evidence="4 5">TRM68085</strain>
    </source>
</reference>
<dbReference type="Gene3D" id="3.40.50.12780">
    <property type="entry name" value="N-terminal domain of ligase-like"/>
    <property type="match status" value="1"/>
</dbReference>
<keyword evidence="4" id="KW-0436">Ligase</keyword>
<evidence type="ECO:0000313" key="4">
    <source>
        <dbReference type="EMBL" id="KAB2588686.1"/>
    </source>
</evidence>
<dbReference type="AlphaFoldDB" id="A0A5N5EDF3"/>
<dbReference type="InterPro" id="IPR020845">
    <property type="entry name" value="AMP-binding_CS"/>
</dbReference>
<dbReference type="RefSeq" id="WP_151513229.1">
    <property type="nucleotide sequence ID" value="NZ_JBMVCA010000053.1"/>
</dbReference>
<evidence type="ECO:0000259" key="3">
    <source>
        <dbReference type="Pfam" id="PF00501"/>
    </source>
</evidence>
<evidence type="ECO:0000256" key="2">
    <source>
        <dbReference type="ARBA" id="ARBA00022840"/>
    </source>
</evidence>
<dbReference type="PANTHER" id="PTHR43272">
    <property type="entry name" value="LONG-CHAIN-FATTY-ACID--COA LIGASE"/>
    <property type="match status" value="1"/>
</dbReference>